<reference evidence="1 2" key="2">
    <citation type="submission" date="2020-06" db="EMBL/GenBank/DDBJ databases">
        <title>Antribacter stalactiti gen. nov., sp. nov., a new member of the family Nacardiaceae isolated from a cave.</title>
        <authorList>
            <person name="Kim I.S."/>
        </authorList>
    </citation>
    <scope>NUCLEOTIDE SEQUENCE [LARGE SCALE GENOMIC DNA]</scope>
    <source>
        <strain evidence="1 2">YC2-7</strain>
    </source>
</reference>
<sequence length="126" mass="13667">MPRVSKSEAPVTMDAPQITSREAELGEYTVSFANFHADADPAPLFRGLPDDRCQCPHWGVVLTGSVTFRYADHDEVYNAGDAFYGRPGHTPIVTAGTEVVEFSPTDELAKTNAVLAQNMSMMESAS</sequence>
<accession>A0A848KEP9</accession>
<reference evidence="1 2" key="1">
    <citation type="submission" date="2019-05" db="EMBL/GenBank/DDBJ databases">
        <authorList>
            <person name="Lee S.D."/>
        </authorList>
    </citation>
    <scope>NUCLEOTIDE SEQUENCE [LARGE SCALE GENOMIC DNA]</scope>
    <source>
        <strain evidence="1 2">YC2-7</strain>
    </source>
</reference>
<gene>
    <name evidence="1" type="ORF">FGL95_11275</name>
</gene>
<dbReference type="EMBL" id="VCQU01000003">
    <property type="protein sequence ID" value="NMN95614.1"/>
    <property type="molecule type" value="Genomic_DNA"/>
</dbReference>
<name>A0A848KEP9_9NOCA</name>
<dbReference type="Proteomes" id="UP000535543">
    <property type="component" value="Unassembled WGS sequence"/>
</dbReference>
<dbReference type="SUPFAM" id="SSF51182">
    <property type="entry name" value="RmlC-like cupins"/>
    <property type="match status" value="1"/>
</dbReference>
<dbReference type="RefSeq" id="WP_169586650.1">
    <property type="nucleotide sequence ID" value="NZ_VCQU01000003.1"/>
</dbReference>
<dbReference type="AlphaFoldDB" id="A0A848KEP9"/>
<organism evidence="1 2">
    <name type="scientific">Antrihabitans stalactiti</name>
    <dbReference type="NCBI Taxonomy" id="2584121"/>
    <lineage>
        <taxon>Bacteria</taxon>
        <taxon>Bacillati</taxon>
        <taxon>Actinomycetota</taxon>
        <taxon>Actinomycetes</taxon>
        <taxon>Mycobacteriales</taxon>
        <taxon>Nocardiaceae</taxon>
        <taxon>Antrihabitans</taxon>
    </lineage>
</organism>
<comment type="caution">
    <text evidence="1">The sequence shown here is derived from an EMBL/GenBank/DDBJ whole genome shotgun (WGS) entry which is preliminary data.</text>
</comment>
<protein>
    <submittedName>
        <fullName evidence="1">Cupin domain-containing protein</fullName>
    </submittedName>
</protein>
<evidence type="ECO:0000313" key="1">
    <source>
        <dbReference type="EMBL" id="NMN95614.1"/>
    </source>
</evidence>
<proteinExistence type="predicted"/>
<evidence type="ECO:0000313" key="2">
    <source>
        <dbReference type="Proteomes" id="UP000535543"/>
    </source>
</evidence>
<keyword evidence="2" id="KW-1185">Reference proteome</keyword>
<dbReference type="InterPro" id="IPR011051">
    <property type="entry name" value="RmlC_Cupin_sf"/>
</dbReference>